<dbReference type="EMBL" id="JASVDY010000010">
    <property type="protein sequence ID" value="MDV2470555.1"/>
    <property type="molecule type" value="Genomic_DNA"/>
</dbReference>
<accession>A0ABU3WJG7</accession>
<comment type="caution">
    <text evidence="1">The sequence shown here is derived from an EMBL/GenBank/DDBJ whole genome shotgun (WGS) entry which is preliminary data.</text>
</comment>
<dbReference type="InterPro" id="IPR009267">
    <property type="entry name" value="NTP_transf_6"/>
</dbReference>
<dbReference type="Proteomes" id="UP001278188">
    <property type="component" value="Unassembled WGS sequence"/>
</dbReference>
<proteinExistence type="predicted"/>
<dbReference type="Pfam" id="PF06042">
    <property type="entry name" value="NTP_transf_6"/>
    <property type="match status" value="1"/>
</dbReference>
<dbReference type="RefSeq" id="WP_317085225.1">
    <property type="nucleotide sequence ID" value="NZ_JASVDY010000010.1"/>
</dbReference>
<name>A0ABU3WJG7_9GAMM</name>
<protein>
    <submittedName>
        <fullName evidence="1">Nucleotidyltransferase family protein</fullName>
    </submittedName>
</protein>
<reference evidence="1 2" key="1">
    <citation type="submission" date="2023-06" db="EMBL/GenBank/DDBJ databases">
        <title>Genomic Analysis of Acinetobacter Strains Recovered from South Australian Aquatic Samples provides Insights into the Circulation of Antibiotic Resistance determinants in the Environment.</title>
        <authorList>
            <person name="Tobin L."/>
            <person name="Jarocki V.M."/>
            <person name="Kenyon J."/>
            <person name="Drigo B."/>
            <person name="Donner E."/>
            <person name="Djordjevic S.P."/>
            <person name="Hamidian M."/>
        </authorList>
    </citation>
    <scope>NUCLEOTIDE SEQUENCE [LARGE SCALE GENOMIC DNA]</scope>
    <source>
        <strain evidence="1 2">SAAc652</strain>
    </source>
</reference>
<organism evidence="1 2">
    <name type="scientific">Acinetobacter chinensis</name>
    <dbReference type="NCBI Taxonomy" id="2004650"/>
    <lineage>
        <taxon>Bacteria</taxon>
        <taxon>Pseudomonadati</taxon>
        <taxon>Pseudomonadota</taxon>
        <taxon>Gammaproteobacteria</taxon>
        <taxon>Moraxellales</taxon>
        <taxon>Moraxellaceae</taxon>
        <taxon>Acinetobacter</taxon>
    </lineage>
</organism>
<evidence type="ECO:0000313" key="2">
    <source>
        <dbReference type="Proteomes" id="UP001278188"/>
    </source>
</evidence>
<dbReference type="PANTHER" id="PTHR39166">
    <property type="entry name" value="BLL1166 PROTEIN"/>
    <property type="match status" value="1"/>
</dbReference>
<gene>
    <name evidence="1" type="ORF">QR674_16385</name>
</gene>
<sequence>MEKAQQIPDAEYVTALWNILQHNQDLVRILNFLRDNAPDAYLCAGVIRNTVWSALHGFSAPAYTDMDVIFYDATDTENIRAAQLQILLTQHFPACHWDVVNQALVHTWYRTSEGKSIQPYRSVSDAVSVWPETATAVAVQLISDDQIHTVAPLGLQDLFELKLRWNSKMVAHHVFLQRLQQKQWLNIWDRLEIVQ</sequence>
<evidence type="ECO:0000313" key="1">
    <source>
        <dbReference type="EMBL" id="MDV2470555.1"/>
    </source>
</evidence>
<dbReference type="PANTHER" id="PTHR39166:SF1">
    <property type="entry name" value="BLL1166 PROTEIN"/>
    <property type="match status" value="1"/>
</dbReference>
<keyword evidence="2" id="KW-1185">Reference proteome</keyword>